<name>A0ABQ8UCQ6_9EUKA</name>
<comment type="caution">
    <text evidence="2">The sequence shown here is derived from an EMBL/GenBank/DDBJ whole genome shotgun (WGS) entry which is preliminary data.</text>
</comment>
<keyword evidence="3" id="KW-1185">Reference proteome</keyword>
<evidence type="ECO:0000256" key="1">
    <source>
        <dbReference type="SAM" id="MobiDB-lite"/>
    </source>
</evidence>
<protein>
    <submittedName>
        <fullName evidence="2">Uncharacterized protein</fullName>
    </submittedName>
</protein>
<feature type="compositionally biased region" description="Low complexity" evidence="1">
    <location>
        <begin position="167"/>
        <end position="178"/>
    </location>
</feature>
<sequence>MQEQPQSQRFFGALGSDALRGLFLYLNGIGYQITAYSAVCDQMRALRTRSTRPSQGPQPRIAKAPARQMPQVQINPPLPQQPAPLPAPYQELPASADVGQRMRALRERVEALITLHEQRKHIDAQIDELIRVIRVIGEKPIERPLSTVPATPPPPPPPKRVEPRTPAKPAAKPIAKSPAKPPRDPRLANLPAEAAFNAAGNLMCTICDVAFATNRDDTDGRLRQTFGRHVKSRGHEEALATRAKAVILSDDESSSAASEESSEAAEEMKDRLTRLVNTFAFINTKSRGPAAEKSTRKMYGTAVRDILMCLPREMQTPKFYKNVAEIRQIVLDRALSPSQQKVRGAAMNSFIQGLKLPGEEGVMYEQLYNALMREATPKVDVAQLLRKHVKQWVPYTQLVEAQQQRLAMFEEALEREPALKAAVESPGNDFNHDPIKPADPETRAKVVDAFLTSMYVLLPPVRVEEIILLYINPQDVQVEGEAPLDDVVREGAAEDDAEDAEDAEEIKADEYRNWIDWTNHTFVRVKSKMSHLYGMTRFLLPLDLFRIMKAQAHLVGNSNQLLLPTKTGKRYTSQYGKRVAAAFGVRGLTVGTLRVIFSTTFSEIFMRNANLRQWVARIMGHSTAIHETQYAKRYDLEGRPLTKEFIFGEGVDPAKVPTPWLTTFAGTQTRL</sequence>
<dbReference type="Proteomes" id="UP001141327">
    <property type="component" value="Unassembled WGS sequence"/>
</dbReference>
<gene>
    <name evidence="2" type="ORF">PAPYR_7554</name>
</gene>
<feature type="region of interest" description="Disordered" evidence="1">
    <location>
        <begin position="48"/>
        <end position="68"/>
    </location>
</feature>
<proteinExistence type="predicted"/>
<feature type="region of interest" description="Disordered" evidence="1">
    <location>
        <begin position="144"/>
        <end position="186"/>
    </location>
</feature>
<accession>A0ABQ8UCQ6</accession>
<organism evidence="2 3">
    <name type="scientific">Paratrimastix pyriformis</name>
    <dbReference type="NCBI Taxonomy" id="342808"/>
    <lineage>
        <taxon>Eukaryota</taxon>
        <taxon>Metamonada</taxon>
        <taxon>Preaxostyla</taxon>
        <taxon>Paratrimastigidae</taxon>
        <taxon>Paratrimastix</taxon>
    </lineage>
</organism>
<feature type="region of interest" description="Disordered" evidence="1">
    <location>
        <begin position="249"/>
        <end position="268"/>
    </location>
</feature>
<evidence type="ECO:0000313" key="3">
    <source>
        <dbReference type="Proteomes" id="UP001141327"/>
    </source>
</evidence>
<reference evidence="2" key="1">
    <citation type="journal article" date="2022" name="bioRxiv">
        <title>Genomics of Preaxostyla Flagellates Illuminates Evolutionary Transitions and the Path Towards Mitochondrial Loss.</title>
        <authorList>
            <person name="Novak L.V.F."/>
            <person name="Treitli S.C."/>
            <person name="Pyrih J."/>
            <person name="Halakuc P."/>
            <person name="Pipaliya S.V."/>
            <person name="Vacek V."/>
            <person name="Brzon O."/>
            <person name="Soukal P."/>
            <person name="Eme L."/>
            <person name="Dacks J.B."/>
            <person name="Karnkowska A."/>
            <person name="Elias M."/>
            <person name="Hampl V."/>
        </authorList>
    </citation>
    <scope>NUCLEOTIDE SEQUENCE</scope>
    <source>
        <strain evidence="2">RCP-MX</strain>
    </source>
</reference>
<evidence type="ECO:0000313" key="2">
    <source>
        <dbReference type="EMBL" id="KAJ4457046.1"/>
    </source>
</evidence>
<dbReference type="EMBL" id="JAPMOS010000055">
    <property type="protein sequence ID" value="KAJ4457046.1"/>
    <property type="molecule type" value="Genomic_DNA"/>
</dbReference>